<evidence type="ECO:0000259" key="2">
    <source>
        <dbReference type="Pfam" id="PF12770"/>
    </source>
</evidence>
<dbReference type="OrthoDB" id="9991317at2759"/>
<feature type="compositionally biased region" description="Basic and acidic residues" evidence="1">
    <location>
        <begin position="850"/>
        <end position="864"/>
    </location>
</feature>
<feature type="region of interest" description="Disordered" evidence="1">
    <location>
        <begin position="850"/>
        <end position="874"/>
    </location>
</feature>
<dbReference type="EMBL" id="ML210412">
    <property type="protein sequence ID" value="TFK18320.1"/>
    <property type="molecule type" value="Genomic_DNA"/>
</dbReference>
<accession>A0A5C3KE83</accession>
<reference evidence="3 4" key="1">
    <citation type="journal article" date="2019" name="Nat. Ecol. Evol.">
        <title>Megaphylogeny resolves global patterns of mushroom evolution.</title>
        <authorList>
            <person name="Varga T."/>
            <person name="Krizsan K."/>
            <person name="Foldi C."/>
            <person name="Dima B."/>
            <person name="Sanchez-Garcia M."/>
            <person name="Sanchez-Ramirez S."/>
            <person name="Szollosi G.J."/>
            <person name="Szarkandi J.G."/>
            <person name="Papp V."/>
            <person name="Albert L."/>
            <person name="Andreopoulos W."/>
            <person name="Angelini C."/>
            <person name="Antonin V."/>
            <person name="Barry K.W."/>
            <person name="Bougher N.L."/>
            <person name="Buchanan P."/>
            <person name="Buyck B."/>
            <person name="Bense V."/>
            <person name="Catcheside P."/>
            <person name="Chovatia M."/>
            <person name="Cooper J."/>
            <person name="Damon W."/>
            <person name="Desjardin D."/>
            <person name="Finy P."/>
            <person name="Geml J."/>
            <person name="Haridas S."/>
            <person name="Hughes K."/>
            <person name="Justo A."/>
            <person name="Karasinski D."/>
            <person name="Kautmanova I."/>
            <person name="Kiss B."/>
            <person name="Kocsube S."/>
            <person name="Kotiranta H."/>
            <person name="LaButti K.M."/>
            <person name="Lechner B.E."/>
            <person name="Liimatainen K."/>
            <person name="Lipzen A."/>
            <person name="Lukacs Z."/>
            <person name="Mihaltcheva S."/>
            <person name="Morgado L.N."/>
            <person name="Niskanen T."/>
            <person name="Noordeloos M.E."/>
            <person name="Ohm R.A."/>
            <person name="Ortiz-Santana B."/>
            <person name="Ovrebo C."/>
            <person name="Racz N."/>
            <person name="Riley R."/>
            <person name="Savchenko A."/>
            <person name="Shiryaev A."/>
            <person name="Soop K."/>
            <person name="Spirin V."/>
            <person name="Szebenyi C."/>
            <person name="Tomsovsky M."/>
            <person name="Tulloss R.E."/>
            <person name="Uehling J."/>
            <person name="Grigoriev I.V."/>
            <person name="Vagvolgyi C."/>
            <person name="Papp T."/>
            <person name="Martin F.M."/>
            <person name="Miettinen O."/>
            <person name="Hibbett D.S."/>
            <person name="Nagy L.G."/>
        </authorList>
    </citation>
    <scope>NUCLEOTIDE SEQUENCE [LARGE SCALE GENOMIC DNA]</scope>
    <source>
        <strain evidence="3 4">CBS 121175</strain>
    </source>
</reference>
<name>A0A5C3KE83_COPMA</name>
<protein>
    <recommendedName>
        <fullName evidence="2">CHAT domain-containing protein</fullName>
    </recommendedName>
</protein>
<proteinExistence type="predicted"/>
<feature type="domain" description="CHAT" evidence="2">
    <location>
        <begin position="955"/>
        <end position="1220"/>
    </location>
</feature>
<dbReference type="Proteomes" id="UP000307440">
    <property type="component" value="Unassembled WGS sequence"/>
</dbReference>
<gene>
    <name evidence="3" type="ORF">FA15DRAFT_698090</name>
</gene>
<dbReference type="AlphaFoldDB" id="A0A5C3KE83"/>
<evidence type="ECO:0000313" key="3">
    <source>
        <dbReference type="EMBL" id="TFK18320.1"/>
    </source>
</evidence>
<dbReference type="PANTHER" id="PTHR19959:SF119">
    <property type="entry name" value="FUNGAL LIPASE-LIKE DOMAIN-CONTAINING PROTEIN"/>
    <property type="match status" value="1"/>
</dbReference>
<sequence>MQSDIEEAIKTLKGVVSLTPLDHVDLPRYLNNLGGSFIRCFERTGNLPDIEEAITSIKRAVELTPPGHADLPGWLNSLGISFQSRFERTGDLPDIGKAIAIKERAVELTPPGHTDLPGRLNSLGISFQSRFERTGDLPDIGKAIAIKERAVELTPPGHADLPGHLNNLGISFQSRFERIGDLSDISKAIASHERAVELTPPGHAGLPGRLNNLGLSFRNRFERTGDLLDIGKAIAFQERAVELTPPGHADLPARLNNLGISFQSRSKRTGDLPDIGKAITLKERAVELTPPGHADLPGRLKNLGISFLTRFERTGDLPDIGKSTASLEKAVSLIPIGHAGLPLILQSLASALARRFERLGDLSDIGKAIITQVRALELTPPGHAALSSHFGNLGSFFVKRFERTDNLSDLGKAIANLEKAVKLGDHAYDPIFLNSLGGSFLARFQKTGDPSDIGKAIATQERAVELTSPGHAELPGYLTNLGESLRKRFSQTGELADIGKAIASLEKAVELTPHGHANLPLSLGYLGTSFLARFRKTGDLSDIGQAITSLERVVELTPPGHANLPVFLLSLALSFKLRFKKTQSFDDLNEALAYYKRAGTSPAGPPSIKFDAAKEWAALSYIHFTASPETLLAFETAVRLVPVIAGLEKTVQHRHSTLHSISTFTLLAAMAACPLKRPDKVLEWLEQGRCLVWSQLNHLRTPLDDLWVANSSLAQRVLDISKALEIAGSRTSRPTMGPSNSTSEGVSAEEEALSHLKLAAQWDSVLATIRTTVPGFENFLLPLPCSSLLQNLPENGPIIIINVHECSCDALALMAGLDEPFHIPLPCFSFEKAETLRTDLTGLLRSSGMRVREDVQGSETEQHRKPQQSRTGPHGETLASILATLWIDVVKPILDALGFSTVTMNARTSVGYTKDLMGGMSWECRGMMLGIVGLKWQPRSLLVFDSRKVDPHQALSELPRIWWCATGPLAFLPLHAAGIYDNGNSETIFDYAVSSYTPTVTSLTSRVKNARTSLDDASGLFMVSQPDTPNLSRIPATMEEVRVIQAQLASRGVPKLMLEGSAATIEVGLKEMENYNNVHFACHAIQDKDDPLQSGFHFHDGRVSLSAIVKKNLKNANLAFLSACQTSAGDEKLSEEAVHLAAGMLAAGYRGVVGTMWSISDNQAPEVAKDFYEYLLAGGGKGIDASRASYALHHAIQKLRRRSDNSKHSLLTWVPYVHFGV</sequence>
<dbReference type="PANTHER" id="PTHR19959">
    <property type="entry name" value="KINESIN LIGHT CHAIN"/>
    <property type="match status" value="1"/>
</dbReference>
<evidence type="ECO:0000256" key="1">
    <source>
        <dbReference type="SAM" id="MobiDB-lite"/>
    </source>
</evidence>
<keyword evidence="4" id="KW-1185">Reference proteome</keyword>
<organism evidence="3 4">
    <name type="scientific">Coprinopsis marcescibilis</name>
    <name type="common">Agaric fungus</name>
    <name type="synonym">Psathyrella marcescibilis</name>
    <dbReference type="NCBI Taxonomy" id="230819"/>
    <lineage>
        <taxon>Eukaryota</taxon>
        <taxon>Fungi</taxon>
        <taxon>Dikarya</taxon>
        <taxon>Basidiomycota</taxon>
        <taxon>Agaricomycotina</taxon>
        <taxon>Agaricomycetes</taxon>
        <taxon>Agaricomycetidae</taxon>
        <taxon>Agaricales</taxon>
        <taxon>Agaricineae</taxon>
        <taxon>Psathyrellaceae</taxon>
        <taxon>Coprinopsis</taxon>
    </lineage>
</organism>
<dbReference type="SUPFAM" id="SSF81901">
    <property type="entry name" value="HCP-like"/>
    <property type="match status" value="1"/>
</dbReference>
<evidence type="ECO:0000313" key="4">
    <source>
        <dbReference type="Proteomes" id="UP000307440"/>
    </source>
</evidence>
<dbReference type="InterPro" id="IPR011990">
    <property type="entry name" value="TPR-like_helical_dom_sf"/>
</dbReference>
<dbReference type="Gene3D" id="1.25.40.10">
    <property type="entry name" value="Tetratricopeptide repeat domain"/>
    <property type="match status" value="3"/>
</dbReference>
<dbReference type="InterPro" id="IPR024983">
    <property type="entry name" value="CHAT_dom"/>
</dbReference>
<dbReference type="STRING" id="230819.A0A5C3KE83"/>
<dbReference type="Pfam" id="PF12770">
    <property type="entry name" value="CHAT"/>
    <property type="match status" value="1"/>
</dbReference>